<evidence type="ECO:0000259" key="2">
    <source>
        <dbReference type="PROSITE" id="PS50076"/>
    </source>
</evidence>
<organism evidence="3 4">
    <name type="scientific">Parendozoicomonas haliclonae</name>
    <dbReference type="NCBI Taxonomy" id="1960125"/>
    <lineage>
        <taxon>Bacteria</taxon>
        <taxon>Pseudomonadati</taxon>
        <taxon>Pseudomonadota</taxon>
        <taxon>Gammaproteobacteria</taxon>
        <taxon>Oceanospirillales</taxon>
        <taxon>Endozoicomonadaceae</taxon>
        <taxon>Parendozoicomonas</taxon>
    </lineage>
</organism>
<gene>
    <name evidence="3" type="ORF">EHSB41UT_03366</name>
</gene>
<dbReference type="AlphaFoldDB" id="A0A1X7AMS1"/>
<evidence type="ECO:0000313" key="3">
    <source>
        <dbReference type="EMBL" id="SMA49580.1"/>
    </source>
</evidence>
<keyword evidence="4" id="KW-1185">Reference proteome</keyword>
<feature type="domain" description="J" evidence="2">
    <location>
        <begin position="175"/>
        <end position="235"/>
    </location>
</feature>
<proteinExistence type="predicted"/>
<dbReference type="Gene3D" id="1.10.287.110">
    <property type="entry name" value="DnaJ domain"/>
    <property type="match status" value="1"/>
</dbReference>
<dbReference type="EMBL" id="FWPT01000008">
    <property type="protein sequence ID" value="SMA49580.1"/>
    <property type="molecule type" value="Genomic_DNA"/>
</dbReference>
<dbReference type="PRINTS" id="PR00625">
    <property type="entry name" value="JDOMAIN"/>
</dbReference>
<dbReference type="SMART" id="SM00271">
    <property type="entry name" value="DnaJ"/>
    <property type="match status" value="1"/>
</dbReference>
<dbReference type="PROSITE" id="PS50076">
    <property type="entry name" value="DNAJ_2"/>
    <property type="match status" value="1"/>
</dbReference>
<dbReference type="InterPro" id="IPR001623">
    <property type="entry name" value="DnaJ_domain"/>
</dbReference>
<keyword evidence="1" id="KW-0143">Chaperone</keyword>
<reference evidence="3 4" key="1">
    <citation type="submission" date="2017-03" db="EMBL/GenBank/DDBJ databases">
        <authorList>
            <person name="Afonso C.L."/>
            <person name="Miller P.J."/>
            <person name="Scott M.A."/>
            <person name="Spackman E."/>
            <person name="Goraichik I."/>
            <person name="Dimitrov K.M."/>
            <person name="Suarez D.L."/>
            <person name="Swayne D.E."/>
        </authorList>
    </citation>
    <scope>NUCLEOTIDE SEQUENCE [LARGE SCALE GENOMIC DNA]</scope>
    <source>
        <strain evidence="3">SB41UT1</strain>
    </source>
</reference>
<name>A0A1X7AMS1_9GAMM</name>
<dbReference type="CDD" id="cd06257">
    <property type="entry name" value="DnaJ"/>
    <property type="match status" value="1"/>
</dbReference>
<dbReference type="Pfam" id="PF00226">
    <property type="entry name" value="DnaJ"/>
    <property type="match status" value="1"/>
</dbReference>
<dbReference type="Proteomes" id="UP000196573">
    <property type="component" value="Unassembled WGS sequence"/>
</dbReference>
<evidence type="ECO:0000313" key="4">
    <source>
        <dbReference type="Proteomes" id="UP000196573"/>
    </source>
</evidence>
<dbReference type="InterPro" id="IPR036869">
    <property type="entry name" value="J_dom_sf"/>
</dbReference>
<evidence type="ECO:0000256" key="1">
    <source>
        <dbReference type="ARBA" id="ARBA00023186"/>
    </source>
</evidence>
<sequence>MQRLDVGYKKQREAYRLMTKAAQVKTRFDMEFTRQQGLMHSRYLDLRQEVTRTLHQQKSRNLDALIALRSQWALQSPSISVAQSEDETQATYTLTLIDRAITQNNESSSSFDFPDFETLIQSAHIALDNFHKKIEEQQQEARETWSDCQQENMRRRKAHRNDKSYSAVDPDELKSALSFFGIQGNTPRPAIRKRYRRLAMKYHPDKSNKENNEEMMKTLNRHYEVLKLHFDLHKD</sequence>
<accession>A0A1X7AMS1</accession>
<dbReference type="SUPFAM" id="SSF46565">
    <property type="entry name" value="Chaperone J-domain"/>
    <property type="match status" value="1"/>
</dbReference>
<protein>
    <submittedName>
        <fullName evidence="3">Chaperone protein DnaJ</fullName>
    </submittedName>
</protein>